<gene>
    <name evidence="3" type="ORF">Pla8534_45290</name>
</gene>
<evidence type="ECO:0000313" key="3">
    <source>
        <dbReference type="EMBL" id="QDU96708.1"/>
    </source>
</evidence>
<evidence type="ECO:0000259" key="2">
    <source>
        <dbReference type="PROSITE" id="PS50127"/>
    </source>
</evidence>
<name>A0A518DXY7_9BACT</name>
<dbReference type="RefSeq" id="WP_197442475.1">
    <property type="nucleotide sequence ID" value="NZ_CP036433.1"/>
</dbReference>
<keyword evidence="4" id="KW-1185">Reference proteome</keyword>
<dbReference type="AlphaFoldDB" id="A0A518DXY7"/>
<dbReference type="Pfam" id="PF00179">
    <property type="entry name" value="UQ_con"/>
    <property type="match status" value="1"/>
</dbReference>
<sequence length="214" mass="24166">MRESPRIRRLRSDFRSVSALRADSSILEFETEGDPPEHYTLRFLGRGLSRPRQEVVAQDIHMVSVGLGAGYPRMIPDLTWRTPIFHPNISGSGVVCLGGYGSHWVPAVGLDDLCVMLWDMIRYQNFDIESPYNREAAAWARAQTTYRLPMDARPLRDKLARIPPEQRVPQNSPSRQADVLFLEDPSPGSGDSSEVEVIDVELVDSDDNDILFIE</sequence>
<evidence type="ECO:0000256" key="1">
    <source>
        <dbReference type="SAM" id="MobiDB-lite"/>
    </source>
</evidence>
<dbReference type="CDD" id="cd00195">
    <property type="entry name" value="UBCc_UEV"/>
    <property type="match status" value="1"/>
</dbReference>
<evidence type="ECO:0000313" key="4">
    <source>
        <dbReference type="Proteomes" id="UP000317648"/>
    </source>
</evidence>
<dbReference type="Proteomes" id="UP000317648">
    <property type="component" value="Chromosome"/>
</dbReference>
<feature type="region of interest" description="Disordered" evidence="1">
    <location>
        <begin position="163"/>
        <end position="194"/>
    </location>
</feature>
<dbReference type="InterPro" id="IPR000608">
    <property type="entry name" value="UBC"/>
</dbReference>
<proteinExistence type="predicted"/>
<accession>A0A518DXY7</accession>
<dbReference type="InterPro" id="IPR016135">
    <property type="entry name" value="UBQ-conjugating_enzyme/RWD"/>
</dbReference>
<dbReference type="EMBL" id="CP036433">
    <property type="protein sequence ID" value="QDU96708.1"/>
    <property type="molecule type" value="Genomic_DNA"/>
</dbReference>
<protein>
    <submittedName>
        <fullName evidence="3">Ubiquitin-conjugating enzyme</fullName>
    </submittedName>
</protein>
<dbReference type="PROSITE" id="PS50127">
    <property type="entry name" value="UBC_2"/>
    <property type="match status" value="1"/>
</dbReference>
<dbReference type="SUPFAM" id="SSF54495">
    <property type="entry name" value="UBC-like"/>
    <property type="match status" value="1"/>
</dbReference>
<dbReference type="KEGG" id="lcre:Pla8534_45290"/>
<reference evidence="3 4" key="1">
    <citation type="submission" date="2019-02" db="EMBL/GenBank/DDBJ databases">
        <title>Deep-cultivation of Planctomycetes and their phenomic and genomic characterization uncovers novel biology.</title>
        <authorList>
            <person name="Wiegand S."/>
            <person name="Jogler M."/>
            <person name="Boedeker C."/>
            <person name="Pinto D."/>
            <person name="Vollmers J."/>
            <person name="Rivas-Marin E."/>
            <person name="Kohn T."/>
            <person name="Peeters S.H."/>
            <person name="Heuer A."/>
            <person name="Rast P."/>
            <person name="Oberbeckmann S."/>
            <person name="Bunk B."/>
            <person name="Jeske O."/>
            <person name="Meyerdierks A."/>
            <person name="Storesund J.E."/>
            <person name="Kallscheuer N."/>
            <person name="Luecker S."/>
            <person name="Lage O.M."/>
            <person name="Pohl T."/>
            <person name="Merkel B.J."/>
            <person name="Hornburger P."/>
            <person name="Mueller R.-W."/>
            <person name="Bruemmer F."/>
            <person name="Labrenz M."/>
            <person name="Spormann A.M."/>
            <person name="Op den Camp H."/>
            <person name="Overmann J."/>
            <person name="Amann R."/>
            <person name="Jetten M.S.M."/>
            <person name="Mascher T."/>
            <person name="Medema M.H."/>
            <person name="Devos D.P."/>
            <person name="Kaster A.-K."/>
            <person name="Ovreas L."/>
            <person name="Rohde M."/>
            <person name="Galperin M.Y."/>
            <person name="Jogler C."/>
        </authorList>
    </citation>
    <scope>NUCLEOTIDE SEQUENCE [LARGE SCALE GENOMIC DNA]</scope>
    <source>
        <strain evidence="3 4">Pla85_3_4</strain>
    </source>
</reference>
<feature type="domain" description="UBC core" evidence="2">
    <location>
        <begin position="5"/>
        <end position="161"/>
    </location>
</feature>
<dbReference type="Gene3D" id="3.10.110.10">
    <property type="entry name" value="Ubiquitin Conjugating Enzyme"/>
    <property type="match status" value="1"/>
</dbReference>
<organism evidence="3 4">
    <name type="scientific">Lignipirellula cremea</name>
    <dbReference type="NCBI Taxonomy" id="2528010"/>
    <lineage>
        <taxon>Bacteria</taxon>
        <taxon>Pseudomonadati</taxon>
        <taxon>Planctomycetota</taxon>
        <taxon>Planctomycetia</taxon>
        <taxon>Pirellulales</taxon>
        <taxon>Pirellulaceae</taxon>
        <taxon>Lignipirellula</taxon>
    </lineage>
</organism>